<keyword evidence="4" id="KW-1185">Reference proteome</keyword>
<accession>A0A1M5MYF0</accession>
<dbReference type="PRINTS" id="PR00412">
    <property type="entry name" value="EPOXHYDRLASE"/>
</dbReference>
<evidence type="ECO:0000313" key="3">
    <source>
        <dbReference type="EMBL" id="SHG82328.1"/>
    </source>
</evidence>
<dbReference type="InterPro" id="IPR050228">
    <property type="entry name" value="Carboxylesterase_BioH"/>
</dbReference>
<organism evidence="3 4">
    <name type="scientific">Geodermatophilus nigrescens</name>
    <dbReference type="NCBI Taxonomy" id="1070870"/>
    <lineage>
        <taxon>Bacteria</taxon>
        <taxon>Bacillati</taxon>
        <taxon>Actinomycetota</taxon>
        <taxon>Actinomycetes</taxon>
        <taxon>Geodermatophilales</taxon>
        <taxon>Geodermatophilaceae</taxon>
        <taxon>Geodermatophilus</taxon>
    </lineage>
</organism>
<protein>
    <submittedName>
        <fullName evidence="3">Pimeloyl-ACP methyl ester carboxylesterase</fullName>
    </submittedName>
</protein>
<dbReference type="AlphaFoldDB" id="A0A1M5MYF0"/>
<dbReference type="InterPro" id="IPR029058">
    <property type="entry name" value="AB_hydrolase_fold"/>
</dbReference>
<evidence type="ECO:0000313" key="4">
    <source>
        <dbReference type="Proteomes" id="UP000184471"/>
    </source>
</evidence>
<keyword evidence="1" id="KW-1133">Transmembrane helix</keyword>
<sequence>MAQRSSRRAPAHPGLTGALERHPAVGIAGAVVGLAAATTAVGVAVARIATRRVRAERLSPGGALPEGASDAELREDDPLGAAARRADRTAQVQADDGVLLAVDEVGPLDAPLTVVFVHGYTLSMASWTYQRRSLGAELATANGHRPTARLVFYDQRGHGSSSRGPAENSTIEQLARDLARVLEERVPEGPVVLVGHSMGGMTVMGLADLHPELFGTKVAGVALVSTSSGQLADLDFGLPDFLTRVRAAVLPVAAWTMRRRPVFAERTRRLAADVVSAATWSLSFASTDVDPRLGRYVDAMIAGTPVDVIAEFYPALAGLDETGALAPLRRVPTLVLTGDADRMIPPAHSDTLVELLGGEGPAVEHVVVHDAGHLVTLEKPQEVTRALAGLVRRVAAETARIRQEPGR</sequence>
<dbReference type="Gene3D" id="3.40.50.1820">
    <property type="entry name" value="alpha/beta hydrolase"/>
    <property type="match status" value="1"/>
</dbReference>
<dbReference type="PANTHER" id="PTHR43194:SF2">
    <property type="entry name" value="PEROXISOMAL MEMBRANE PROTEIN LPX1"/>
    <property type="match status" value="1"/>
</dbReference>
<dbReference type="PANTHER" id="PTHR43194">
    <property type="entry name" value="HYDROLASE ALPHA/BETA FOLD FAMILY"/>
    <property type="match status" value="1"/>
</dbReference>
<dbReference type="STRING" id="1070870.SAMN05444351_3347"/>
<dbReference type="Pfam" id="PF00561">
    <property type="entry name" value="Abhydrolase_1"/>
    <property type="match status" value="1"/>
</dbReference>
<dbReference type="InterPro" id="IPR000073">
    <property type="entry name" value="AB_hydrolase_1"/>
</dbReference>
<dbReference type="RefSeq" id="WP_083628773.1">
    <property type="nucleotide sequence ID" value="NZ_FQVX01000003.1"/>
</dbReference>
<feature type="transmembrane region" description="Helical" evidence="1">
    <location>
        <begin position="24"/>
        <end position="49"/>
    </location>
</feature>
<reference evidence="3 4" key="1">
    <citation type="submission" date="2016-11" db="EMBL/GenBank/DDBJ databases">
        <authorList>
            <person name="Jaros S."/>
            <person name="Januszkiewicz K."/>
            <person name="Wedrychowicz H."/>
        </authorList>
    </citation>
    <scope>NUCLEOTIDE SEQUENCE [LARGE SCALE GENOMIC DNA]</scope>
    <source>
        <strain evidence="3 4">DSM 45408</strain>
    </source>
</reference>
<proteinExistence type="predicted"/>
<gene>
    <name evidence="3" type="ORF">SAMN05444351_3347</name>
</gene>
<evidence type="ECO:0000259" key="2">
    <source>
        <dbReference type="Pfam" id="PF00561"/>
    </source>
</evidence>
<dbReference type="Proteomes" id="UP000184471">
    <property type="component" value="Unassembled WGS sequence"/>
</dbReference>
<dbReference type="OrthoDB" id="5422338at2"/>
<dbReference type="GO" id="GO:0003824">
    <property type="term" value="F:catalytic activity"/>
    <property type="evidence" value="ECO:0007669"/>
    <property type="project" value="InterPro"/>
</dbReference>
<keyword evidence="1" id="KW-0472">Membrane</keyword>
<name>A0A1M5MYF0_9ACTN</name>
<dbReference type="InterPro" id="IPR000639">
    <property type="entry name" value="Epox_hydrolase-like"/>
</dbReference>
<keyword evidence="1" id="KW-0812">Transmembrane</keyword>
<dbReference type="SUPFAM" id="SSF53474">
    <property type="entry name" value="alpha/beta-Hydrolases"/>
    <property type="match status" value="1"/>
</dbReference>
<dbReference type="EMBL" id="FQVX01000003">
    <property type="protein sequence ID" value="SHG82328.1"/>
    <property type="molecule type" value="Genomic_DNA"/>
</dbReference>
<evidence type="ECO:0000256" key="1">
    <source>
        <dbReference type="SAM" id="Phobius"/>
    </source>
</evidence>
<feature type="domain" description="AB hydrolase-1" evidence="2">
    <location>
        <begin position="113"/>
        <end position="380"/>
    </location>
</feature>